<dbReference type="AlphaFoldDB" id="A0A2W5B9C1"/>
<evidence type="ECO:0000313" key="1">
    <source>
        <dbReference type="EMBL" id="PZO79765.1"/>
    </source>
</evidence>
<sequence>MSSDPHPSPHYYTVELRFFGDDLDPDAITSELALPPSVMNSLRAPLPGRVRRPLWGYNGHDDPAFQPEWSSLEEGLTFLLRRLSAIRPKIVGLAGRYEGLWWCGHFQTSFDGGPTFSPQLLRLLSAFECSLFLDNYHVNDEEEPLATA</sequence>
<accession>A0A2W5B9C1</accession>
<comment type="caution">
    <text evidence="1">The sequence shown here is derived from an EMBL/GenBank/DDBJ whole genome shotgun (WGS) entry which is preliminary data.</text>
</comment>
<name>A0A2W5B9C1_9SPHN</name>
<reference evidence="1 2" key="1">
    <citation type="submission" date="2017-08" db="EMBL/GenBank/DDBJ databases">
        <title>Infants hospitalized years apart are colonized by the same room-sourced microbial strains.</title>
        <authorList>
            <person name="Brooks B."/>
            <person name="Olm M.R."/>
            <person name="Firek B.A."/>
            <person name="Baker R."/>
            <person name="Thomas B.C."/>
            <person name="Morowitz M.J."/>
            <person name="Banfield J.F."/>
        </authorList>
    </citation>
    <scope>NUCLEOTIDE SEQUENCE [LARGE SCALE GENOMIC DNA]</scope>
    <source>
        <strain evidence="1">S2_018_000_R3_110</strain>
    </source>
</reference>
<organism evidence="1 2">
    <name type="scientific">Sphingomonas hengshuiensis</name>
    <dbReference type="NCBI Taxonomy" id="1609977"/>
    <lineage>
        <taxon>Bacteria</taxon>
        <taxon>Pseudomonadati</taxon>
        <taxon>Pseudomonadota</taxon>
        <taxon>Alphaproteobacteria</taxon>
        <taxon>Sphingomonadales</taxon>
        <taxon>Sphingomonadaceae</taxon>
        <taxon>Sphingomonas</taxon>
    </lineage>
</organism>
<dbReference type="Pfam" id="PF14106">
    <property type="entry name" value="DUF4279"/>
    <property type="match status" value="1"/>
</dbReference>
<dbReference type="EMBL" id="QFNF01000006">
    <property type="protein sequence ID" value="PZO79765.1"/>
    <property type="molecule type" value="Genomic_DNA"/>
</dbReference>
<evidence type="ECO:0008006" key="3">
    <source>
        <dbReference type="Google" id="ProtNLM"/>
    </source>
</evidence>
<dbReference type="InterPro" id="IPR025459">
    <property type="entry name" value="DUF4279"/>
</dbReference>
<proteinExistence type="predicted"/>
<protein>
    <recommendedName>
        <fullName evidence="3">DUF4279 domain-containing protein</fullName>
    </recommendedName>
</protein>
<evidence type="ECO:0000313" key="2">
    <source>
        <dbReference type="Proteomes" id="UP000248614"/>
    </source>
</evidence>
<dbReference type="Proteomes" id="UP000248614">
    <property type="component" value="Unassembled WGS sequence"/>
</dbReference>
<gene>
    <name evidence="1" type="ORF">DI632_03825</name>
</gene>